<dbReference type="CDD" id="cd00075">
    <property type="entry name" value="HATPase"/>
    <property type="match status" value="1"/>
</dbReference>
<comment type="caution">
    <text evidence="9">The sequence shown here is derived from an EMBL/GenBank/DDBJ whole genome shotgun (WGS) entry which is preliminary data.</text>
</comment>
<dbReference type="Gene3D" id="3.30.565.10">
    <property type="entry name" value="Histidine kinase-like ATPase, C-terminal domain"/>
    <property type="match status" value="1"/>
</dbReference>
<keyword evidence="5" id="KW-0418">Kinase</keyword>
<evidence type="ECO:0000313" key="10">
    <source>
        <dbReference type="Proteomes" id="UP001596504"/>
    </source>
</evidence>
<keyword evidence="4" id="KW-0808">Transferase</keyword>
<keyword evidence="7" id="KW-0812">Transmembrane</keyword>
<dbReference type="InterPro" id="IPR050428">
    <property type="entry name" value="TCS_sensor_his_kinase"/>
</dbReference>
<dbReference type="PANTHER" id="PTHR45436">
    <property type="entry name" value="SENSOR HISTIDINE KINASE YKOH"/>
    <property type="match status" value="1"/>
</dbReference>
<keyword evidence="9" id="KW-0547">Nucleotide-binding</keyword>
<protein>
    <recommendedName>
        <fullName evidence="2">histidine kinase</fullName>
        <ecNumber evidence="2">2.7.13.3</ecNumber>
    </recommendedName>
</protein>
<sequence>MDFAFWVLVAVAVVVVCALLVLIWRLTTRIRLRDAETHHLVIRRLPALMDAERGLPIDVPGPVSAQLAETTFGHDVQSAVGQFAGFAEESQQRAERTARSTLISSMHRMQEHADELRDIIAQLPDGARVRVELEHRCAQLIRRAQATALLCGSRPAQRHHATSLPDAVSAATARIRDHSRIEVHNDSTAAVIGRTVEPVILVLAEFLDNAARYSPPETPVQLHFQPAHNGLSVVVDDAGPGVGDEQLERAKALLSGRESADVHRLGDPPRVGFAVAGLLAARCGFKTFVESASPYGGTRAVLFLPNDVLTGAEAETQPGAPEPWQRGTLMGAHAKLPDPEDPSLN</sequence>
<dbReference type="GO" id="GO:0005524">
    <property type="term" value="F:ATP binding"/>
    <property type="evidence" value="ECO:0007669"/>
    <property type="project" value="UniProtKB-KW"/>
</dbReference>
<evidence type="ECO:0000256" key="2">
    <source>
        <dbReference type="ARBA" id="ARBA00012438"/>
    </source>
</evidence>
<accession>A0ABW2LMK9</accession>
<dbReference type="InterPro" id="IPR036890">
    <property type="entry name" value="HATPase_C_sf"/>
</dbReference>
<reference evidence="10" key="1">
    <citation type="journal article" date="2019" name="Int. J. Syst. Evol. Microbiol.">
        <title>The Global Catalogue of Microorganisms (GCM) 10K type strain sequencing project: providing services to taxonomists for standard genome sequencing and annotation.</title>
        <authorList>
            <consortium name="The Broad Institute Genomics Platform"/>
            <consortium name="The Broad Institute Genome Sequencing Center for Infectious Disease"/>
            <person name="Wu L."/>
            <person name="Ma J."/>
        </authorList>
    </citation>
    <scope>NUCLEOTIDE SEQUENCE [LARGE SCALE GENOMIC DNA]</scope>
    <source>
        <strain evidence="10">WLHS5</strain>
    </source>
</reference>
<evidence type="ECO:0000256" key="3">
    <source>
        <dbReference type="ARBA" id="ARBA00022553"/>
    </source>
</evidence>
<dbReference type="EMBL" id="JBHTCJ010000006">
    <property type="protein sequence ID" value="MFC7342559.1"/>
    <property type="molecule type" value="Genomic_DNA"/>
</dbReference>
<name>A0ABW2LMK9_9PSEU</name>
<keyword evidence="7" id="KW-0472">Membrane</keyword>
<dbReference type="SUPFAM" id="SSF55874">
    <property type="entry name" value="ATPase domain of HSP90 chaperone/DNA topoisomerase II/histidine kinase"/>
    <property type="match status" value="1"/>
</dbReference>
<dbReference type="SMART" id="SM00387">
    <property type="entry name" value="HATPase_c"/>
    <property type="match status" value="1"/>
</dbReference>
<proteinExistence type="predicted"/>
<organism evidence="9 10">
    <name type="scientific">Saccharopolyspora griseoalba</name>
    <dbReference type="NCBI Taxonomy" id="1431848"/>
    <lineage>
        <taxon>Bacteria</taxon>
        <taxon>Bacillati</taxon>
        <taxon>Actinomycetota</taxon>
        <taxon>Actinomycetes</taxon>
        <taxon>Pseudonocardiales</taxon>
        <taxon>Pseudonocardiaceae</taxon>
        <taxon>Saccharopolyspora</taxon>
    </lineage>
</organism>
<evidence type="ECO:0000259" key="8">
    <source>
        <dbReference type="SMART" id="SM00387"/>
    </source>
</evidence>
<evidence type="ECO:0000256" key="4">
    <source>
        <dbReference type="ARBA" id="ARBA00022679"/>
    </source>
</evidence>
<feature type="transmembrane region" description="Helical" evidence="7">
    <location>
        <begin position="6"/>
        <end position="24"/>
    </location>
</feature>
<evidence type="ECO:0000256" key="1">
    <source>
        <dbReference type="ARBA" id="ARBA00000085"/>
    </source>
</evidence>
<feature type="domain" description="Histidine kinase/HSP90-like ATPase" evidence="8">
    <location>
        <begin position="194"/>
        <end position="308"/>
    </location>
</feature>
<comment type="catalytic activity">
    <reaction evidence="1">
        <text>ATP + protein L-histidine = ADP + protein N-phospho-L-histidine.</text>
        <dbReference type="EC" id="2.7.13.3"/>
    </reaction>
</comment>
<feature type="region of interest" description="Disordered" evidence="6">
    <location>
        <begin position="313"/>
        <end position="345"/>
    </location>
</feature>
<evidence type="ECO:0000313" key="9">
    <source>
        <dbReference type="EMBL" id="MFC7342559.1"/>
    </source>
</evidence>
<dbReference type="RefSeq" id="WP_380668555.1">
    <property type="nucleotide sequence ID" value="NZ_JBHTCJ010000006.1"/>
</dbReference>
<dbReference type="Pfam" id="PF02518">
    <property type="entry name" value="HATPase_c"/>
    <property type="match status" value="1"/>
</dbReference>
<keyword evidence="9" id="KW-0067">ATP-binding</keyword>
<keyword evidence="10" id="KW-1185">Reference proteome</keyword>
<gene>
    <name evidence="9" type="ORF">ACFQRI_14235</name>
</gene>
<dbReference type="Proteomes" id="UP001596504">
    <property type="component" value="Unassembled WGS sequence"/>
</dbReference>
<dbReference type="EC" id="2.7.13.3" evidence="2"/>
<dbReference type="PANTHER" id="PTHR45436:SF5">
    <property type="entry name" value="SENSOR HISTIDINE KINASE TRCS"/>
    <property type="match status" value="1"/>
</dbReference>
<dbReference type="InterPro" id="IPR003594">
    <property type="entry name" value="HATPase_dom"/>
</dbReference>
<keyword evidence="7" id="KW-1133">Transmembrane helix</keyword>
<evidence type="ECO:0000256" key="6">
    <source>
        <dbReference type="SAM" id="MobiDB-lite"/>
    </source>
</evidence>
<evidence type="ECO:0000256" key="7">
    <source>
        <dbReference type="SAM" id="Phobius"/>
    </source>
</evidence>
<evidence type="ECO:0000256" key="5">
    <source>
        <dbReference type="ARBA" id="ARBA00022777"/>
    </source>
</evidence>
<keyword evidence="3" id="KW-0597">Phosphoprotein</keyword>